<gene>
    <name evidence="2" type="primary">ga23997</name>
    <name evidence="2" type="ORF">PR202_ga23997</name>
</gene>
<reference evidence="2" key="1">
    <citation type="journal article" date="2018" name="DNA Res.">
        <title>Multiple hybrid de novo genome assembly of finger millet, an orphan allotetraploid crop.</title>
        <authorList>
            <person name="Hatakeyama M."/>
            <person name="Aluri S."/>
            <person name="Balachadran M.T."/>
            <person name="Sivarajan S.R."/>
            <person name="Patrignani A."/>
            <person name="Gruter S."/>
            <person name="Poveda L."/>
            <person name="Shimizu-Inatsugi R."/>
            <person name="Baeten J."/>
            <person name="Francoijs K.J."/>
            <person name="Nataraja K.N."/>
            <person name="Reddy Y.A.N."/>
            <person name="Phadnis S."/>
            <person name="Ravikumar R.L."/>
            <person name="Schlapbach R."/>
            <person name="Sreeman S.M."/>
            <person name="Shimizu K.K."/>
        </authorList>
    </citation>
    <scope>NUCLEOTIDE SEQUENCE</scope>
</reference>
<keyword evidence="3" id="KW-1185">Reference proteome</keyword>
<dbReference type="AlphaFoldDB" id="A0AAV5D792"/>
<protein>
    <submittedName>
        <fullName evidence="2">Uncharacterized protein</fullName>
    </submittedName>
</protein>
<evidence type="ECO:0000313" key="2">
    <source>
        <dbReference type="EMBL" id="GJN06286.1"/>
    </source>
</evidence>
<keyword evidence="1" id="KW-0732">Signal</keyword>
<feature type="chain" id="PRO_5043853873" evidence="1">
    <location>
        <begin position="22"/>
        <end position="82"/>
    </location>
</feature>
<dbReference type="Proteomes" id="UP001054889">
    <property type="component" value="Unassembled WGS sequence"/>
</dbReference>
<accession>A0AAV5D792</accession>
<comment type="caution">
    <text evidence="2">The sequence shown here is derived from an EMBL/GenBank/DDBJ whole genome shotgun (WGS) entry which is preliminary data.</text>
</comment>
<organism evidence="2 3">
    <name type="scientific">Eleusine coracana subsp. coracana</name>
    <dbReference type="NCBI Taxonomy" id="191504"/>
    <lineage>
        <taxon>Eukaryota</taxon>
        <taxon>Viridiplantae</taxon>
        <taxon>Streptophyta</taxon>
        <taxon>Embryophyta</taxon>
        <taxon>Tracheophyta</taxon>
        <taxon>Spermatophyta</taxon>
        <taxon>Magnoliopsida</taxon>
        <taxon>Liliopsida</taxon>
        <taxon>Poales</taxon>
        <taxon>Poaceae</taxon>
        <taxon>PACMAD clade</taxon>
        <taxon>Chloridoideae</taxon>
        <taxon>Cynodonteae</taxon>
        <taxon>Eleusininae</taxon>
        <taxon>Eleusine</taxon>
    </lineage>
</organism>
<feature type="signal peptide" evidence="1">
    <location>
        <begin position="1"/>
        <end position="21"/>
    </location>
</feature>
<reference evidence="2" key="2">
    <citation type="submission" date="2021-12" db="EMBL/GenBank/DDBJ databases">
        <title>Resequencing data analysis of finger millet.</title>
        <authorList>
            <person name="Hatakeyama M."/>
            <person name="Aluri S."/>
            <person name="Balachadran M.T."/>
            <person name="Sivarajan S.R."/>
            <person name="Poveda L."/>
            <person name="Shimizu-Inatsugi R."/>
            <person name="Schlapbach R."/>
            <person name="Sreeman S.M."/>
            <person name="Shimizu K.K."/>
        </authorList>
    </citation>
    <scope>NUCLEOTIDE SEQUENCE</scope>
</reference>
<sequence length="82" mass="8955">MASIVLLLPELLGCESDGVLAADRYMSGQSLGEKLQNESPPAGAGRACTCTRREEERRQANEEDQSFEDLAASRVVVDVMWP</sequence>
<name>A0AAV5D792_ELECO</name>
<dbReference type="EMBL" id="BQKI01000012">
    <property type="protein sequence ID" value="GJN06286.1"/>
    <property type="molecule type" value="Genomic_DNA"/>
</dbReference>
<evidence type="ECO:0000313" key="3">
    <source>
        <dbReference type="Proteomes" id="UP001054889"/>
    </source>
</evidence>
<evidence type="ECO:0000256" key="1">
    <source>
        <dbReference type="SAM" id="SignalP"/>
    </source>
</evidence>
<proteinExistence type="predicted"/>